<feature type="transmembrane region" description="Helical" evidence="1">
    <location>
        <begin position="79"/>
        <end position="95"/>
    </location>
</feature>
<dbReference type="EMBL" id="JACCBD010000001">
    <property type="protein sequence ID" value="NYD27122.1"/>
    <property type="molecule type" value="Genomic_DNA"/>
</dbReference>
<feature type="transmembrane region" description="Helical" evidence="1">
    <location>
        <begin position="179"/>
        <end position="197"/>
    </location>
</feature>
<keyword evidence="1" id="KW-0472">Membrane</keyword>
<feature type="transmembrane region" description="Helical" evidence="1">
    <location>
        <begin position="244"/>
        <end position="266"/>
    </location>
</feature>
<feature type="transmembrane region" description="Helical" evidence="1">
    <location>
        <begin position="116"/>
        <end position="134"/>
    </location>
</feature>
<feature type="transmembrane region" description="Helical" evidence="1">
    <location>
        <begin position="44"/>
        <end position="67"/>
    </location>
</feature>
<name>A0A852RKC5_9MICO</name>
<dbReference type="Proteomes" id="UP000586095">
    <property type="component" value="Unassembled WGS sequence"/>
</dbReference>
<proteinExistence type="predicted"/>
<evidence type="ECO:0000313" key="3">
    <source>
        <dbReference type="Proteomes" id="UP000586095"/>
    </source>
</evidence>
<evidence type="ECO:0000313" key="2">
    <source>
        <dbReference type="EMBL" id="NYD27122.1"/>
    </source>
</evidence>
<comment type="caution">
    <text evidence="2">The sequence shown here is derived from an EMBL/GenBank/DDBJ whole genome shotgun (WGS) entry which is preliminary data.</text>
</comment>
<keyword evidence="1" id="KW-0812">Transmembrane</keyword>
<accession>A0A852RKC5</accession>
<organism evidence="2 3">
    <name type="scientific">Leucobacter aridicollis</name>
    <dbReference type="NCBI Taxonomy" id="283878"/>
    <lineage>
        <taxon>Bacteria</taxon>
        <taxon>Bacillati</taxon>
        <taxon>Actinomycetota</taxon>
        <taxon>Actinomycetes</taxon>
        <taxon>Micrococcales</taxon>
        <taxon>Microbacteriaceae</taxon>
        <taxon>Leucobacter</taxon>
    </lineage>
</organism>
<keyword evidence="3" id="KW-1185">Reference proteome</keyword>
<feature type="transmembrane region" description="Helical" evidence="1">
    <location>
        <begin position="140"/>
        <end position="159"/>
    </location>
</feature>
<reference evidence="2 3" key="1">
    <citation type="submission" date="2020-07" db="EMBL/GenBank/DDBJ databases">
        <title>Sequencing the genomes of 1000 actinobacteria strains.</title>
        <authorList>
            <person name="Klenk H.-P."/>
        </authorList>
    </citation>
    <scope>NUCLEOTIDE SEQUENCE [LARGE SCALE GENOMIC DNA]</scope>
    <source>
        <strain evidence="2 3">DSM 17380</strain>
    </source>
</reference>
<keyword evidence="1" id="KW-1133">Transmembrane helix</keyword>
<dbReference type="AlphaFoldDB" id="A0A852RKC5"/>
<gene>
    <name evidence="2" type="ORF">BJ960_001925</name>
</gene>
<feature type="transmembrane region" description="Helical" evidence="1">
    <location>
        <begin position="272"/>
        <end position="290"/>
    </location>
</feature>
<evidence type="ECO:0000256" key="1">
    <source>
        <dbReference type="SAM" id="Phobius"/>
    </source>
</evidence>
<sequence length="292" mass="31158">MGSANDRDFDIERASRDASTSAATQLAELGRLQRPEEGLAPSRGYAALLLVTAVVMTAYVTLFLFAYDGFGPGEVNHTYPASMLLLVPVICLAGLSNGARERFGVRVREARTTIGLWVVFLAGFLTLGVLKYVGSGYPDWFNIVVPICVFLLMGARPLWQLLSGGTRANEEWQPAQLAAPARVTTVVIGVVLAALLIASALKLAAAIIGLIVFLAFLAMMVAWRTRFGLPSVGLDWGTRQWGCFIGATAVAFVSSLSVLNGASWGWPLARGAAAIVVLVMVIAAFLPTTVRR</sequence>
<dbReference type="RefSeq" id="WP_185987141.1">
    <property type="nucleotide sequence ID" value="NZ_BAAALZ010000001.1"/>
</dbReference>
<feature type="transmembrane region" description="Helical" evidence="1">
    <location>
        <begin position="203"/>
        <end position="223"/>
    </location>
</feature>
<protein>
    <submittedName>
        <fullName evidence="2">Uncharacterized protein</fullName>
    </submittedName>
</protein>